<dbReference type="SMART" id="SM00456">
    <property type="entry name" value="WW"/>
    <property type="match status" value="1"/>
</dbReference>
<dbReference type="CDD" id="cd00201">
    <property type="entry name" value="WW"/>
    <property type="match status" value="1"/>
</dbReference>
<feature type="domain" description="WW" evidence="2">
    <location>
        <begin position="73"/>
        <end position="106"/>
    </location>
</feature>
<feature type="region of interest" description="Disordered" evidence="1">
    <location>
        <begin position="170"/>
        <end position="223"/>
    </location>
</feature>
<feature type="region of interest" description="Disordered" evidence="1">
    <location>
        <begin position="126"/>
        <end position="148"/>
    </location>
</feature>
<feature type="compositionally biased region" description="Basic and acidic residues" evidence="1">
    <location>
        <begin position="246"/>
        <end position="264"/>
    </location>
</feature>
<feature type="region of interest" description="Disordered" evidence="1">
    <location>
        <begin position="235"/>
        <end position="265"/>
    </location>
</feature>
<dbReference type="AlphaFoldDB" id="A0AAN8SB59"/>
<dbReference type="PROSITE" id="PS50020">
    <property type="entry name" value="WW_DOMAIN_2"/>
    <property type="match status" value="1"/>
</dbReference>
<comment type="caution">
    <text evidence="3">The sequence shown here is derived from an EMBL/GenBank/DDBJ whole genome shotgun (WGS) entry which is preliminary data.</text>
</comment>
<gene>
    <name evidence="3" type="ORF">RUM43_004630</name>
</gene>
<sequence length="312" mass="35431">MSFILNGLNKYKFALAPAHDPLKIFSHFEKYLAFLAYFRITRLVHPNHVESSKVRKVAARLPLTPPPDLKPMRDLGDGWGQYISKAGRSFYYNVKTREKNWKPPRKIMAAQDAPLVGSLESVYSDANRSNTSSPLNESCHLSNSLNRSNGSLNSKSAAYLISSYEIPKVRDSGSHWKERSPDDLNRSSYNSSPVTGLSQSSDYSLNKSSRDSLNRLSPIDNIPSEEEGFELHDHVYKDAQGGPNKTKKEDPKREDGGRNSKEGIDTTFRIKPGWEEFYDESLDQIFYMYKDRSEKVSEFLLVNNFLTLTGTQ</sequence>
<evidence type="ECO:0000256" key="1">
    <source>
        <dbReference type="SAM" id="MobiDB-lite"/>
    </source>
</evidence>
<name>A0AAN8SB59_POLSC</name>
<evidence type="ECO:0000259" key="2">
    <source>
        <dbReference type="PROSITE" id="PS50020"/>
    </source>
</evidence>
<dbReference type="InterPro" id="IPR036020">
    <property type="entry name" value="WW_dom_sf"/>
</dbReference>
<organism evidence="3 4">
    <name type="scientific">Polyplax serrata</name>
    <name type="common">Common mouse louse</name>
    <dbReference type="NCBI Taxonomy" id="468196"/>
    <lineage>
        <taxon>Eukaryota</taxon>
        <taxon>Metazoa</taxon>
        <taxon>Ecdysozoa</taxon>
        <taxon>Arthropoda</taxon>
        <taxon>Hexapoda</taxon>
        <taxon>Insecta</taxon>
        <taxon>Pterygota</taxon>
        <taxon>Neoptera</taxon>
        <taxon>Paraneoptera</taxon>
        <taxon>Psocodea</taxon>
        <taxon>Troctomorpha</taxon>
        <taxon>Phthiraptera</taxon>
        <taxon>Anoplura</taxon>
        <taxon>Polyplacidae</taxon>
        <taxon>Polyplax</taxon>
    </lineage>
</organism>
<accession>A0AAN8SB59</accession>
<feature type="compositionally biased region" description="Polar residues" evidence="1">
    <location>
        <begin position="186"/>
        <end position="207"/>
    </location>
</feature>
<reference evidence="3 4" key="1">
    <citation type="submission" date="2023-10" db="EMBL/GenBank/DDBJ databases">
        <title>Genomes of two closely related lineages of the louse Polyplax serrata with different host specificities.</title>
        <authorList>
            <person name="Martinu J."/>
            <person name="Tarabai H."/>
            <person name="Stefka J."/>
            <person name="Hypsa V."/>
        </authorList>
    </citation>
    <scope>NUCLEOTIDE SEQUENCE [LARGE SCALE GENOMIC DNA]</scope>
    <source>
        <strain evidence="3">HR10_N</strain>
    </source>
</reference>
<feature type="compositionally biased region" description="Polar residues" evidence="1">
    <location>
        <begin position="126"/>
        <end position="140"/>
    </location>
</feature>
<dbReference type="InterPro" id="IPR001202">
    <property type="entry name" value="WW_dom"/>
</dbReference>
<dbReference type="Proteomes" id="UP001372834">
    <property type="component" value="Unassembled WGS sequence"/>
</dbReference>
<protein>
    <recommendedName>
        <fullName evidence="2">WW domain-containing protein</fullName>
    </recommendedName>
</protein>
<evidence type="ECO:0000313" key="4">
    <source>
        <dbReference type="Proteomes" id="UP001372834"/>
    </source>
</evidence>
<dbReference type="EMBL" id="JAWJWE010000002">
    <property type="protein sequence ID" value="KAK6643127.1"/>
    <property type="molecule type" value="Genomic_DNA"/>
</dbReference>
<dbReference type="SUPFAM" id="SSF51045">
    <property type="entry name" value="WW domain"/>
    <property type="match status" value="1"/>
</dbReference>
<dbReference type="Gene3D" id="2.20.70.10">
    <property type="match status" value="1"/>
</dbReference>
<proteinExistence type="predicted"/>
<evidence type="ECO:0000313" key="3">
    <source>
        <dbReference type="EMBL" id="KAK6643127.1"/>
    </source>
</evidence>
<feature type="compositionally biased region" description="Basic and acidic residues" evidence="1">
    <location>
        <begin position="170"/>
        <end position="185"/>
    </location>
</feature>